<feature type="transmembrane region" description="Helical" evidence="6">
    <location>
        <begin position="143"/>
        <end position="167"/>
    </location>
</feature>
<organism evidence="8 9">
    <name type="scientific">Bacillus songklensis</name>
    <dbReference type="NCBI Taxonomy" id="1069116"/>
    <lineage>
        <taxon>Bacteria</taxon>
        <taxon>Bacillati</taxon>
        <taxon>Bacillota</taxon>
        <taxon>Bacilli</taxon>
        <taxon>Bacillales</taxon>
        <taxon>Bacillaceae</taxon>
        <taxon>Bacillus</taxon>
    </lineage>
</organism>
<dbReference type="PANTHER" id="PTHR34820">
    <property type="entry name" value="INNER MEMBRANE PROTEIN YEBZ"/>
    <property type="match status" value="1"/>
</dbReference>
<accession>A0ABV8B7F2</accession>
<keyword evidence="5 6" id="KW-0472">Membrane</keyword>
<evidence type="ECO:0000256" key="1">
    <source>
        <dbReference type="ARBA" id="ARBA00004651"/>
    </source>
</evidence>
<feature type="transmembrane region" description="Helical" evidence="6">
    <location>
        <begin position="179"/>
        <end position="199"/>
    </location>
</feature>
<keyword evidence="2" id="KW-1003">Cell membrane</keyword>
<dbReference type="Pfam" id="PF05425">
    <property type="entry name" value="CopD"/>
    <property type="match status" value="1"/>
</dbReference>
<dbReference type="RefSeq" id="WP_377918176.1">
    <property type="nucleotide sequence ID" value="NZ_JBHRZT010000072.1"/>
</dbReference>
<evidence type="ECO:0000256" key="4">
    <source>
        <dbReference type="ARBA" id="ARBA00022989"/>
    </source>
</evidence>
<feature type="transmembrane region" description="Helical" evidence="6">
    <location>
        <begin position="219"/>
        <end position="240"/>
    </location>
</feature>
<protein>
    <submittedName>
        <fullName evidence="8">Copper resistance D family protein</fullName>
    </submittedName>
</protein>
<feature type="transmembrane region" description="Helical" evidence="6">
    <location>
        <begin position="12"/>
        <end position="30"/>
    </location>
</feature>
<proteinExistence type="predicted"/>
<dbReference type="PANTHER" id="PTHR34820:SF4">
    <property type="entry name" value="INNER MEMBRANE PROTEIN YEBZ"/>
    <property type="match status" value="1"/>
</dbReference>
<feature type="transmembrane region" description="Helical" evidence="6">
    <location>
        <begin position="85"/>
        <end position="106"/>
    </location>
</feature>
<name>A0ABV8B7F2_9BACI</name>
<evidence type="ECO:0000313" key="8">
    <source>
        <dbReference type="EMBL" id="MFC3885785.1"/>
    </source>
</evidence>
<keyword evidence="9" id="KW-1185">Reference proteome</keyword>
<evidence type="ECO:0000256" key="3">
    <source>
        <dbReference type="ARBA" id="ARBA00022692"/>
    </source>
</evidence>
<feature type="transmembrane region" description="Helical" evidence="6">
    <location>
        <begin position="344"/>
        <end position="364"/>
    </location>
</feature>
<dbReference type="InterPro" id="IPR008457">
    <property type="entry name" value="Cu-R_CopD_dom"/>
</dbReference>
<comment type="caution">
    <text evidence="8">The sequence shown here is derived from an EMBL/GenBank/DDBJ whole genome shotgun (WGS) entry which is preliminary data.</text>
</comment>
<feature type="transmembrane region" description="Helical" evidence="6">
    <location>
        <begin position="316"/>
        <end position="337"/>
    </location>
</feature>
<gene>
    <name evidence="8" type="ORF">ACFOU2_20830</name>
</gene>
<dbReference type="Proteomes" id="UP001595752">
    <property type="component" value="Unassembled WGS sequence"/>
</dbReference>
<feature type="transmembrane region" description="Helical" evidence="6">
    <location>
        <begin position="42"/>
        <end position="65"/>
    </location>
</feature>
<keyword evidence="4 6" id="KW-1133">Transmembrane helix</keyword>
<evidence type="ECO:0000256" key="5">
    <source>
        <dbReference type="ARBA" id="ARBA00023136"/>
    </source>
</evidence>
<reference evidence="9" key="1">
    <citation type="journal article" date="2019" name="Int. J. Syst. Evol. Microbiol.">
        <title>The Global Catalogue of Microorganisms (GCM) 10K type strain sequencing project: providing services to taxonomists for standard genome sequencing and annotation.</title>
        <authorList>
            <consortium name="The Broad Institute Genomics Platform"/>
            <consortium name="The Broad Institute Genome Sequencing Center for Infectious Disease"/>
            <person name="Wu L."/>
            <person name="Ma J."/>
        </authorList>
    </citation>
    <scope>NUCLEOTIDE SEQUENCE [LARGE SCALE GENOMIC DNA]</scope>
    <source>
        <strain evidence="9">CCUG 61889</strain>
    </source>
</reference>
<feature type="domain" description="Copper resistance protein D" evidence="7">
    <location>
        <begin position="175"/>
        <end position="274"/>
    </location>
</feature>
<evidence type="ECO:0000313" key="9">
    <source>
        <dbReference type="Proteomes" id="UP001595752"/>
    </source>
</evidence>
<keyword evidence="3 6" id="KW-0812">Transmembrane</keyword>
<evidence type="ECO:0000256" key="6">
    <source>
        <dbReference type="SAM" id="Phobius"/>
    </source>
</evidence>
<comment type="subcellular location">
    <subcellularLocation>
        <location evidence="1">Cell membrane</location>
        <topology evidence="1">Multi-pass membrane protein</topology>
    </subcellularLocation>
</comment>
<evidence type="ECO:0000259" key="7">
    <source>
        <dbReference type="Pfam" id="PF05425"/>
    </source>
</evidence>
<dbReference type="InterPro" id="IPR032694">
    <property type="entry name" value="CopC/D"/>
</dbReference>
<feature type="transmembrane region" description="Helical" evidence="6">
    <location>
        <begin position="113"/>
        <end position="131"/>
    </location>
</feature>
<sequence length="365" mass="41032">MFYVTVVSETLLYFFFSMLIGYFILETRPATRRPIVSVPPGLLYLAVIALPVLSFFPVLRIVLFLKEQIGFWKTMDSVLWTFEAGQAWLVTAVLSLVLLMFTFIAVTQKRNELFYIALICMWFLVLTVGWSSHASSLSFWKGFIAHTFHFLAVIVWTGILLNVGFFAKKPANWSAFLKWFTPLAVGCLIVLSISGFIIMDTIVPYEQYANIWLISYGQTLLFKHLFLLPILLFAVINGLLMKKTMKESDIFSPLPWLKAEGALLFIVFALTGLLGQQSPPHELETALKTEGASPLFEEIYRGTVLPTMTVNLDVNMWSLSFGAAAVVFAFVIITAFLRKAPAAAAFIFSLLLVVACYVSLMYGVQ</sequence>
<dbReference type="EMBL" id="JBHRZT010000072">
    <property type="protein sequence ID" value="MFC3885785.1"/>
    <property type="molecule type" value="Genomic_DNA"/>
</dbReference>
<feature type="transmembrane region" description="Helical" evidence="6">
    <location>
        <begin position="261"/>
        <end position="278"/>
    </location>
</feature>
<evidence type="ECO:0000256" key="2">
    <source>
        <dbReference type="ARBA" id="ARBA00022475"/>
    </source>
</evidence>